<dbReference type="AlphaFoldDB" id="A0A0D0FAR4"/>
<dbReference type="RefSeq" id="WP_041877525.1">
    <property type="nucleotide sequence ID" value="NZ_CP157278.1"/>
</dbReference>
<dbReference type="Gene3D" id="1.20.910.10">
    <property type="entry name" value="Heme oxygenase-like"/>
    <property type="match status" value="1"/>
</dbReference>
<evidence type="ECO:0000313" key="3">
    <source>
        <dbReference type="Proteomes" id="UP000032049"/>
    </source>
</evidence>
<dbReference type="Gene3D" id="2.60.120.10">
    <property type="entry name" value="Jelly Rolls"/>
    <property type="match status" value="1"/>
</dbReference>
<dbReference type="Proteomes" id="UP000032049">
    <property type="component" value="Unassembled WGS sequence"/>
</dbReference>
<evidence type="ECO:0000313" key="2">
    <source>
        <dbReference type="EMBL" id="KIO78923.1"/>
    </source>
</evidence>
<name>A0A0D0FAR4_9SPHI</name>
<dbReference type="STRING" id="1503925.TH53_01075"/>
<dbReference type="SUPFAM" id="SSF51182">
    <property type="entry name" value="RmlC-like cupins"/>
    <property type="match status" value="1"/>
</dbReference>
<dbReference type="InterPro" id="IPR016084">
    <property type="entry name" value="Haem_Oase-like_multi-hlx"/>
</dbReference>
<sequence length="358" mass="41027">MYKDHVITGLSPAEVNVVAREQVRSISSAIVDGVTHHLGEQRDFRRNELLNEFIPESGRPSFGWVKLKDGERLDNHQHPTKSMILVCKGSVELTGDLAQSLKEGDIVCVPPHKIHGFKTKPSEVFEGLSIQFEGKGLYEDEVNPRADFLTSNAYDELHALNQKRLAQHQQRALFKLFESGRIQQDASIKERFIAALYVFSKCFQQMVLARQATCTNEELYELYRDHLHDEFGHDKILFEQNNIKLKITDPALIAASNWFVLRMFDSDEAAKIVIVHMVVEHSGHEFGESTKAIFNRPDKEVSFFELHAEADDDHANIGLDYLKSLDDDQLRNLKEICERAWDQMDLVHDRICEIALNN</sequence>
<dbReference type="EMBL" id="JXRA01000005">
    <property type="protein sequence ID" value="KIO78923.1"/>
    <property type="molecule type" value="Genomic_DNA"/>
</dbReference>
<dbReference type="OrthoDB" id="9802489at2"/>
<reference evidence="2 3" key="1">
    <citation type="submission" date="2015-01" db="EMBL/GenBank/DDBJ databases">
        <title>Draft genome sequence of Pedobacter sp. NL19 isolated from sludge of an effluent treatment pond in an abandoned uranium mine.</title>
        <authorList>
            <person name="Santos T."/>
            <person name="Caetano T."/>
            <person name="Covas C."/>
            <person name="Cruz A."/>
            <person name="Mendo S."/>
        </authorList>
    </citation>
    <scope>NUCLEOTIDE SEQUENCE [LARGE SCALE GENOMIC DNA]</scope>
    <source>
        <strain evidence="2 3">NL19</strain>
    </source>
</reference>
<protein>
    <recommendedName>
        <fullName evidence="1">Cupin type-2 domain-containing protein</fullName>
    </recommendedName>
</protein>
<accession>A0A0D0FAR4</accession>
<dbReference type="InterPro" id="IPR013096">
    <property type="entry name" value="Cupin_2"/>
</dbReference>
<dbReference type="SUPFAM" id="SSF48613">
    <property type="entry name" value="Heme oxygenase-like"/>
    <property type="match status" value="1"/>
</dbReference>
<evidence type="ECO:0000259" key="1">
    <source>
        <dbReference type="Pfam" id="PF07883"/>
    </source>
</evidence>
<proteinExistence type="predicted"/>
<gene>
    <name evidence="2" type="ORF">TH53_01075</name>
</gene>
<feature type="domain" description="Cupin type-2" evidence="1">
    <location>
        <begin position="64"/>
        <end position="123"/>
    </location>
</feature>
<keyword evidence="3" id="KW-1185">Reference proteome</keyword>
<organism evidence="2 3">
    <name type="scientific">Pedobacter lusitanus</name>
    <dbReference type="NCBI Taxonomy" id="1503925"/>
    <lineage>
        <taxon>Bacteria</taxon>
        <taxon>Pseudomonadati</taxon>
        <taxon>Bacteroidota</taxon>
        <taxon>Sphingobacteriia</taxon>
        <taxon>Sphingobacteriales</taxon>
        <taxon>Sphingobacteriaceae</taxon>
        <taxon>Pedobacter</taxon>
    </lineage>
</organism>
<dbReference type="InterPro" id="IPR014710">
    <property type="entry name" value="RmlC-like_jellyroll"/>
</dbReference>
<dbReference type="InterPro" id="IPR011051">
    <property type="entry name" value="RmlC_Cupin_sf"/>
</dbReference>
<comment type="caution">
    <text evidence="2">The sequence shown here is derived from an EMBL/GenBank/DDBJ whole genome shotgun (WGS) entry which is preliminary data.</text>
</comment>
<dbReference type="Pfam" id="PF07883">
    <property type="entry name" value="Cupin_2"/>
    <property type="match status" value="1"/>
</dbReference>